<evidence type="ECO:0000313" key="3">
    <source>
        <dbReference type="Proteomes" id="UP001418796"/>
    </source>
</evidence>
<protein>
    <submittedName>
        <fullName evidence="2">ComEC/Rec2 family competence protein</fullName>
    </submittedName>
</protein>
<name>A0ABU9VPX7_9BACI</name>
<dbReference type="EMBL" id="JBCITK010000001">
    <property type="protein sequence ID" value="MEN0645243.1"/>
    <property type="molecule type" value="Genomic_DNA"/>
</dbReference>
<dbReference type="InterPro" id="IPR035681">
    <property type="entry name" value="ComA-like_MBL"/>
</dbReference>
<proteinExistence type="predicted"/>
<dbReference type="InterPro" id="IPR001279">
    <property type="entry name" value="Metallo-B-lactamas"/>
</dbReference>
<evidence type="ECO:0000313" key="2">
    <source>
        <dbReference type="EMBL" id="MEN0645243.1"/>
    </source>
</evidence>
<dbReference type="PANTHER" id="PTHR30619:SF7">
    <property type="entry name" value="BETA-LACTAMASE DOMAIN PROTEIN"/>
    <property type="match status" value="1"/>
</dbReference>
<dbReference type="SMART" id="SM00849">
    <property type="entry name" value="Lactamase_B"/>
    <property type="match status" value="1"/>
</dbReference>
<evidence type="ECO:0000259" key="1">
    <source>
        <dbReference type="SMART" id="SM00849"/>
    </source>
</evidence>
<gene>
    <name evidence="2" type="ORF">MKY91_18940</name>
</gene>
<dbReference type="Pfam" id="PF00753">
    <property type="entry name" value="Lactamase_B"/>
    <property type="match status" value="1"/>
</dbReference>
<dbReference type="PANTHER" id="PTHR30619">
    <property type="entry name" value="DNA INTERNALIZATION/COMPETENCE PROTEIN COMEC/REC2"/>
    <property type="match status" value="1"/>
</dbReference>
<reference evidence="2 3" key="1">
    <citation type="submission" date="2024-03" db="EMBL/GenBank/DDBJ databases">
        <title>Bacilli Hybrid Assemblies.</title>
        <authorList>
            <person name="Kovac J."/>
        </authorList>
    </citation>
    <scope>NUCLEOTIDE SEQUENCE [LARGE SCALE GENOMIC DNA]</scope>
    <source>
        <strain evidence="2 3">FSL R7-0666</strain>
    </source>
</reference>
<feature type="domain" description="Metallo-beta-lactamase" evidence="1">
    <location>
        <begin position="68"/>
        <end position="260"/>
    </location>
</feature>
<dbReference type="CDD" id="cd07731">
    <property type="entry name" value="ComA-like_MBL-fold"/>
    <property type="match status" value="1"/>
</dbReference>
<dbReference type="Proteomes" id="UP001418796">
    <property type="component" value="Unassembled WGS sequence"/>
</dbReference>
<organism evidence="2 3">
    <name type="scientific">Alkalicoccobacillus gibsonii</name>
    <dbReference type="NCBI Taxonomy" id="79881"/>
    <lineage>
        <taxon>Bacteria</taxon>
        <taxon>Bacillati</taxon>
        <taxon>Bacillota</taxon>
        <taxon>Bacilli</taxon>
        <taxon>Bacillales</taxon>
        <taxon>Bacillaceae</taxon>
        <taxon>Alkalicoccobacillus</taxon>
    </lineage>
</organism>
<keyword evidence="3" id="KW-1185">Reference proteome</keyword>
<accession>A0ABU9VPX7</accession>
<dbReference type="InterPro" id="IPR036866">
    <property type="entry name" value="RibonucZ/Hydroxyglut_hydro"/>
</dbReference>
<sequence>MKNSRMIGMSLFAVICLTACSEGEFFELLDGVFEETATNAADAPRDSRRTAASAVDGEASVTIFDVGQGDSALVQSDDTTILIDTGRHDSDVIFDHLSFEEIDQIDLLILTHPHADHIGNADEIVRIYNPHTVWIDGNETTSQVFERLVDSLLESDAEVIEPIAGESYEQGEFLIDVLNPSEELTGDLNNDSVSIKLTYGEVSFLFTGDAEEPGEHLMVDSGMDLKSEVLIMGHHGSNTSSNDFFLDEVQPDIAIYSAGENNSYGHPGEYALTRVEDVGADVFGTIENGTITIRTDGQIVNVETEF</sequence>
<dbReference type="Gene3D" id="3.60.15.10">
    <property type="entry name" value="Ribonuclease Z/Hydroxyacylglutathione hydrolase-like"/>
    <property type="match status" value="1"/>
</dbReference>
<dbReference type="SUPFAM" id="SSF56281">
    <property type="entry name" value="Metallo-hydrolase/oxidoreductase"/>
    <property type="match status" value="1"/>
</dbReference>
<dbReference type="InterPro" id="IPR052159">
    <property type="entry name" value="Competence_DNA_uptake"/>
</dbReference>
<comment type="caution">
    <text evidence="2">The sequence shown here is derived from an EMBL/GenBank/DDBJ whole genome shotgun (WGS) entry which is preliminary data.</text>
</comment>
<dbReference type="RefSeq" id="WP_343131829.1">
    <property type="nucleotide sequence ID" value="NZ_JBCITK010000001.1"/>
</dbReference>